<feature type="region of interest" description="Disordered" evidence="1">
    <location>
        <begin position="678"/>
        <end position="702"/>
    </location>
</feature>
<feature type="region of interest" description="Disordered" evidence="1">
    <location>
        <begin position="614"/>
        <end position="665"/>
    </location>
</feature>
<dbReference type="EMBL" id="HBFS01005951">
    <property type="protein sequence ID" value="CAD8910798.1"/>
    <property type="molecule type" value="Transcribed_RNA"/>
</dbReference>
<accession>A0A7S1C7Z9</accession>
<evidence type="ECO:0000313" key="3">
    <source>
        <dbReference type="EMBL" id="CAD8910798.1"/>
    </source>
</evidence>
<feature type="region of interest" description="Disordered" evidence="1">
    <location>
        <begin position="175"/>
        <end position="252"/>
    </location>
</feature>
<dbReference type="Pfam" id="PF18360">
    <property type="entry name" value="hnRNP_Q_AcD"/>
    <property type="match status" value="1"/>
</dbReference>
<feature type="region of interest" description="Disordered" evidence="1">
    <location>
        <begin position="1"/>
        <end position="44"/>
    </location>
</feature>
<name>A0A7S1C7Z9_9STRA</name>
<sequence>MPRTMMPAASAVGAAGVGGGAGGGDRKRRAEHPGELASRAPPSAAVAALEATPAVPALLRSISDPGAAAGTHVSLAQLRAQWARQPTSSLAVPSVVSGDPQPTRSAWRGVAHAGPTSPVPRAVPGEQRSVTPPPSPGSRVAGLGADVAALQLTARIGVSESRLSATIAAAVASGDLQGSDNDGVPADDSTETKEPSDDKPAPEAPLAGDAVGGAVAAEPMPKAKAASAGSEAPAPPEFVADESLRGTPPASPTVGYAHAVPVSGYAAPSHGAGHYSVHGDGRAGGSSLATSVAAAAPTATNEGAATPYMQYQVLTTDASGATWAHAAAPLPAGGAYHPHSPFACGWSCPQHAPPATASYGAAAATGVWPAPSIMMVASGPPGSVIPGHPAGYVYGGGYAPVGYTAEAAHFAALQAAHARHAETWYGAPHAGWYSHVPFEAAPTSTAGAAAPVVFDPTVAAALNRLVRHGVIPAGSLDRICLEALASVPPAVAIMALDRLAEKDLSGVRNLSKYFGRIIRVVGLADADGPSMPEWLPQSVSDCVATLIRDGVLPADRPFDSAAWELLGRMTPGQAIRALEQLGAAHRKESLRNPCAYFSGIARAYLATPVREHHDRLHAGDRSRSRAGARGPSGPSRSRRGSRDTGAAAEHGGAGDSDDASSLPMATAASAALDAAWPALGSSQSRASSRRSSGSTTETKGGE</sequence>
<gene>
    <name evidence="3" type="ORF">BSP0115_LOCUS4003</name>
</gene>
<proteinExistence type="predicted"/>
<feature type="compositionally biased region" description="Basic and acidic residues" evidence="1">
    <location>
        <begin position="614"/>
        <end position="623"/>
    </location>
</feature>
<dbReference type="CDD" id="cd21039">
    <property type="entry name" value="NURR"/>
    <property type="match status" value="2"/>
</dbReference>
<feature type="region of interest" description="Disordered" evidence="1">
    <location>
        <begin position="86"/>
        <end position="141"/>
    </location>
</feature>
<dbReference type="InterPro" id="IPR041337">
    <property type="entry name" value="hnRNP_Q_AcD"/>
</dbReference>
<protein>
    <recommendedName>
        <fullName evidence="2">Heterogeneous nuclear ribonucleoprotein Q acidic domain-containing protein</fullName>
    </recommendedName>
</protein>
<reference evidence="3" key="1">
    <citation type="submission" date="2021-01" db="EMBL/GenBank/DDBJ databases">
        <authorList>
            <person name="Corre E."/>
            <person name="Pelletier E."/>
            <person name="Niang G."/>
            <person name="Scheremetjew M."/>
            <person name="Finn R."/>
            <person name="Kale V."/>
            <person name="Holt S."/>
            <person name="Cochrane G."/>
            <person name="Meng A."/>
            <person name="Brown T."/>
            <person name="Cohen L."/>
        </authorList>
    </citation>
    <scope>NUCLEOTIDE SEQUENCE</scope>
    <source>
        <strain evidence="3">Ms1</strain>
    </source>
</reference>
<evidence type="ECO:0000259" key="2">
    <source>
        <dbReference type="Pfam" id="PF18360"/>
    </source>
</evidence>
<feature type="compositionally biased region" description="Basic and acidic residues" evidence="1">
    <location>
        <begin position="190"/>
        <end position="201"/>
    </location>
</feature>
<feature type="compositionally biased region" description="Low complexity" evidence="1">
    <location>
        <begin position="625"/>
        <end position="635"/>
    </location>
</feature>
<evidence type="ECO:0000256" key="1">
    <source>
        <dbReference type="SAM" id="MobiDB-lite"/>
    </source>
</evidence>
<dbReference type="AlphaFoldDB" id="A0A7S1C7Z9"/>
<feature type="compositionally biased region" description="Low complexity" evidence="1">
    <location>
        <begin position="678"/>
        <end position="694"/>
    </location>
</feature>
<feature type="domain" description="Heterogeneous nuclear ribonucleoprotein Q acidic" evidence="2">
    <location>
        <begin position="455"/>
        <end position="519"/>
    </location>
</feature>
<feature type="compositionally biased region" description="Low complexity" evidence="1">
    <location>
        <begin position="207"/>
        <end position="232"/>
    </location>
</feature>
<organism evidence="3">
    <name type="scientific">Bicosoecida sp. CB-2014</name>
    <dbReference type="NCBI Taxonomy" id="1486930"/>
    <lineage>
        <taxon>Eukaryota</taxon>
        <taxon>Sar</taxon>
        <taxon>Stramenopiles</taxon>
        <taxon>Bigyra</taxon>
        <taxon>Opalozoa</taxon>
        <taxon>Bicosoecida</taxon>
    </lineage>
</organism>